<dbReference type="Proteomes" id="UP000280685">
    <property type="component" value="Chromosome 2"/>
</dbReference>
<keyword evidence="2" id="KW-0679">Respiratory chain</keyword>
<comment type="similarity">
    <text evidence="1 2">Belongs to the complex I NDUFA12 subunit family.</text>
</comment>
<evidence type="ECO:0000256" key="2">
    <source>
        <dbReference type="RuleBase" id="RU363103"/>
    </source>
</evidence>
<keyword evidence="2" id="KW-0496">Mitochondrion</keyword>
<keyword evidence="2" id="KW-0813">Transport</keyword>
<evidence type="ECO:0000313" key="4">
    <source>
        <dbReference type="Proteomes" id="UP000280685"/>
    </source>
</evidence>
<comment type="function">
    <text evidence="2">Accessory subunit of the mitochondrial membrane respiratory chain NADH dehydrogenase (Complex I), that is believed not to be involved in catalysis. Complex I functions in the transfer of electrons from NADH to the respiratory chain. The immediate electron acceptor for the enzyme is believed to be ubiquinone.</text>
</comment>
<reference evidence="3" key="1">
    <citation type="submission" date="2018-02" db="EMBL/GenBank/DDBJ databases">
        <authorList>
            <person name="Silar P."/>
        </authorList>
    </citation>
    <scope>NUCLEOTIDE SEQUENCE [LARGE SCALE GENOMIC DNA]</scope>
    <source>
        <strain evidence="3">T</strain>
    </source>
</reference>
<dbReference type="InterPro" id="IPR007763">
    <property type="entry name" value="NDUFA12"/>
</dbReference>
<dbReference type="EMBL" id="LR026965">
    <property type="protein sequence ID" value="VBB75812.1"/>
    <property type="molecule type" value="Genomic_DNA"/>
</dbReference>
<evidence type="ECO:0000256" key="1">
    <source>
        <dbReference type="ARBA" id="ARBA00007355"/>
    </source>
</evidence>
<sequence length="147" mass="16742">MSYLSRTLGNLRKIGFKEYWHQLNPQPPTNSTSSAGDTKAGTLVGVDKFGNKFYENMDELPLRSRWVDYAKHDYDAGQIEPLWHAWISYSVDTPPNKDPITTATGIANRPWANTEHIPNRTFTRAAFKTYSTTKPKIQSWQPVAAPR</sequence>
<organism evidence="3 4">
    <name type="scientific">Podospora comata</name>
    <dbReference type="NCBI Taxonomy" id="48703"/>
    <lineage>
        <taxon>Eukaryota</taxon>
        <taxon>Fungi</taxon>
        <taxon>Dikarya</taxon>
        <taxon>Ascomycota</taxon>
        <taxon>Pezizomycotina</taxon>
        <taxon>Sordariomycetes</taxon>
        <taxon>Sordariomycetidae</taxon>
        <taxon>Sordariales</taxon>
        <taxon>Podosporaceae</taxon>
        <taxon>Podospora</taxon>
    </lineage>
</organism>
<dbReference type="PANTHER" id="PTHR12910:SF2">
    <property type="entry name" value="NADH DEHYDROGENASE [UBIQUINONE] 1 ALPHA SUBCOMPLEX SUBUNIT 12"/>
    <property type="match status" value="1"/>
</dbReference>
<protein>
    <recommendedName>
        <fullName evidence="2">NADH dehydrogenase [ubiquinone] 1 alpha subcomplex subunit</fullName>
    </recommendedName>
</protein>
<evidence type="ECO:0000313" key="3">
    <source>
        <dbReference type="EMBL" id="VBB75812.1"/>
    </source>
</evidence>
<dbReference type="PANTHER" id="PTHR12910">
    <property type="entry name" value="NADH-UBIQUINONE OXIDOREDUCTASE SUBUNIT B17.2"/>
    <property type="match status" value="1"/>
</dbReference>
<keyword evidence="4" id="KW-1185">Reference proteome</keyword>
<gene>
    <name evidence="3" type="ORF">PODCO_207140</name>
</gene>
<comment type="subcellular location">
    <subcellularLocation>
        <location evidence="2">Mitochondrion inner membrane</location>
        <topology evidence="2">Peripheral membrane protein</topology>
        <orientation evidence="2">Matrix side</orientation>
    </subcellularLocation>
</comment>
<keyword evidence="2" id="KW-0999">Mitochondrion inner membrane</keyword>
<accession>A0ABY6S3V5</accession>
<keyword evidence="2" id="KW-0249">Electron transport</keyword>
<dbReference type="Pfam" id="PF05071">
    <property type="entry name" value="NDUFA12"/>
    <property type="match status" value="1"/>
</dbReference>
<proteinExistence type="inferred from homology"/>
<keyword evidence="2" id="KW-0472">Membrane</keyword>
<name>A0ABY6S3V5_PODCO</name>